<sequence>MALDFLAEFDQPDCRRLPVGYRFDPTDDVLVCFYLKKKVYNLTLPYHAILDFDVFQTEPWLLPGDLNAFKDRRYYFFDIRQREFDNMDIRPAGNGEWRTIEKNMELDLPSQFFVGKKNTLVFWWKKQGNQHIMTRWMMHEFRLTTVIQPTKISAVGAYRIFKRKLEKPLRNNIIRPVVIDFTMEDATACPPPPPMSP</sequence>
<evidence type="ECO:0000256" key="3">
    <source>
        <dbReference type="ARBA" id="ARBA00023163"/>
    </source>
</evidence>
<reference evidence="6" key="1">
    <citation type="journal article" date="2013" name="Nat. Biotechnol.">
        <title>Draft genome sequence of chickpea (Cicer arietinum) provides a resource for trait improvement.</title>
        <authorList>
            <person name="Varshney R.K."/>
            <person name="Song C."/>
            <person name="Saxena R.K."/>
            <person name="Azam S."/>
            <person name="Yu S."/>
            <person name="Sharpe A.G."/>
            <person name="Cannon S."/>
            <person name="Baek J."/>
            <person name="Rosen B.D."/>
            <person name="Tar'an B."/>
            <person name="Millan T."/>
            <person name="Zhang X."/>
            <person name="Ramsay L.D."/>
            <person name="Iwata A."/>
            <person name="Wang Y."/>
            <person name="Nelson W."/>
            <person name="Farmer A.D."/>
            <person name="Gaur P.M."/>
            <person name="Soderlund C."/>
            <person name="Penmetsa R.V."/>
            <person name="Xu C."/>
            <person name="Bharti A.K."/>
            <person name="He W."/>
            <person name="Winter P."/>
            <person name="Zhao S."/>
            <person name="Hane J.K."/>
            <person name="Carrasquilla-Garcia N."/>
            <person name="Condie J.A."/>
            <person name="Upadhyaya H.D."/>
            <person name="Luo M.C."/>
            <person name="Thudi M."/>
            <person name="Gowda C.L."/>
            <person name="Singh N.P."/>
            <person name="Lichtenzveig J."/>
            <person name="Gali K.K."/>
            <person name="Rubio J."/>
            <person name="Nadarajan N."/>
            <person name="Dolezel J."/>
            <person name="Bansal K.C."/>
            <person name="Xu X."/>
            <person name="Edwards D."/>
            <person name="Zhang G."/>
            <person name="Kahl G."/>
            <person name="Gil J."/>
            <person name="Singh K.B."/>
            <person name="Datta S.K."/>
            <person name="Jackson S.A."/>
            <person name="Wang J."/>
            <person name="Cook D.R."/>
        </authorList>
    </citation>
    <scope>NUCLEOTIDE SEQUENCE [LARGE SCALE GENOMIC DNA]</scope>
    <source>
        <strain evidence="6">cv. CDC Frontier</strain>
    </source>
</reference>
<dbReference type="GeneID" id="101501671"/>
<evidence type="ECO:0000313" key="7">
    <source>
        <dbReference type="RefSeq" id="XP_004492996.1"/>
    </source>
</evidence>
<keyword evidence="6" id="KW-1185">Reference proteome</keyword>
<keyword evidence="4" id="KW-0539">Nucleus</keyword>
<dbReference type="SUPFAM" id="SSF101941">
    <property type="entry name" value="NAC domain"/>
    <property type="match status" value="1"/>
</dbReference>
<dbReference type="OrthoDB" id="1429682at2759"/>
<protein>
    <submittedName>
        <fullName evidence="7">NAC domain-containing protein 83</fullName>
    </submittedName>
</protein>
<dbReference type="Proteomes" id="UP000087171">
    <property type="component" value="Chromosome Ca3"/>
</dbReference>
<accession>A0A1S2XRW6</accession>
<keyword evidence="2" id="KW-0238">DNA-binding</keyword>
<evidence type="ECO:0000313" key="6">
    <source>
        <dbReference type="Proteomes" id="UP000087171"/>
    </source>
</evidence>
<dbReference type="PANTHER" id="PTHR31719:SF252">
    <property type="entry name" value="NAC DOMAIN-CONTAINING PROTEIN"/>
    <property type="match status" value="1"/>
</dbReference>
<name>A0A1S2XRW6_CICAR</name>
<organism evidence="6 7">
    <name type="scientific">Cicer arietinum</name>
    <name type="common">Chickpea</name>
    <name type="synonym">Garbanzo</name>
    <dbReference type="NCBI Taxonomy" id="3827"/>
    <lineage>
        <taxon>Eukaryota</taxon>
        <taxon>Viridiplantae</taxon>
        <taxon>Streptophyta</taxon>
        <taxon>Embryophyta</taxon>
        <taxon>Tracheophyta</taxon>
        <taxon>Spermatophyta</taxon>
        <taxon>Magnoliopsida</taxon>
        <taxon>eudicotyledons</taxon>
        <taxon>Gunneridae</taxon>
        <taxon>Pentapetalae</taxon>
        <taxon>rosids</taxon>
        <taxon>fabids</taxon>
        <taxon>Fabales</taxon>
        <taxon>Fabaceae</taxon>
        <taxon>Papilionoideae</taxon>
        <taxon>50 kb inversion clade</taxon>
        <taxon>NPAAA clade</taxon>
        <taxon>Hologalegina</taxon>
        <taxon>IRL clade</taxon>
        <taxon>Cicereae</taxon>
        <taxon>Cicer</taxon>
    </lineage>
</organism>
<proteinExistence type="predicted"/>
<keyword evidence="3" id="KW-0804">Transcription</keyword>
<reference evidence="7" key="2">
    <citation type="submission" date="2025-08" db="UniProtKB">
        <authorList>
            <consortium name="RefSeq"/>
        </authorList>
    </citation>
    <scope>IDENTIFICATION</scope>
    <source>
        <tissue evidence="7">Etiolated seedlings</tissue>
    </source>
</reference>
<dbReference type="Gene3D" id="2.170.150.80">
    <property type="entry name" value="NAC domain"/>
    <property type="match status" value="1"/>
</dbReference>
<dbReference type="PROSITE" id="PS51005">
    <property type="entry name" value="NAC"/>
    <property type="match status" value="1"/>
</dbReference>
<evidence type="ECO:0000256" key="1">
    <source>
        <dbReference type="ARBA" id="ARBA00023015"/>
    </source>
</evidence>
<dbReference type="InterPro" id="IPR036093">
    <property type="entry name" value="NAC_dom_sf"/>
</dbReference>
<dbReference type="PaxDb" id="3827-XP_004492996.1"/>
<feature type="domain" description="NAC" evidence="5">
    <location>
        <begin position="17"/>
        <end position="163"/>
    </location>
</feature>
<evidence type="ECO:0000259" key="5">
    <source>
        <dbReference type="PROSITE" id="PS51005"/>
    </source>
</evidence>
<dbReference type="InterPro" id="IPR003441">
    <property type="entry name" value="NAC-dom"/>
</dbReference>
<dbReference type="PANTHER" id="PTHR31719">
    <property type="entry name" value="NAC TRANSCRIPTION FACTOR 56"/>
    <property type="match status" value="1"/>
</dbReference>
<dbReference type="GO" id="GO:0006355">
    <property type="term" value="P:regulation of DNA-templated transcription"/>
    <property type="evidence" value="ECO:0007669"/>
    <property type="project" value="InterPro"/>
</dbReference>
<dbReference type="RefSeq" id="XP_004492996.1">
    <property type="nucleotide sequence ID" value="XM_004492939.3"/>
</dbReference>
<dbReference type="Pfam" id="PF02365">
    <property type="entry name" value="NAM"/>
    <property type="match status" value="1"/>
</dbReference>
<dbReference type="GO" id="GO:0003677">
    <property type="term" value="F:DNA binding"/>
    <property type="evidence" value="ECO:0007669"/>
    <property type="project" value="UniProtKB-KW"/>
</dbReference>
<evidence type="ECO:0000256" key="2">
    <source>
        <dbReference type="ARBA" id="ARBA00023125"/>
    </source>
</evidence>
<dbReference type="KEGG" id="cam:101501671"/>
<dbReference type="STRING" id="3827.A0A1S2XRW6"/>
<gene>
    <name evidence="7" type="primary">NAC23</name>
</gene>
<keyword evidence="1" id="KW-0805">Transcription regulation</keyword>
<dbReference type="AlphaFoldDB" id="A0A1S2XRW6"/>
<evidence type="ECO:0000256" key="4">
    <source>
        <dbReference type="ARBA" id="ARBA00023242"/>
    </source>
</evidence>